<dbReference type="PANTHER" id="PTHR43024:SF1">
    <property type="entry name" value="UDP-N-ACETYLMURAMOYL-TRIPEPTIDE--D-ALANYL-D-ALANINE LIGASE"/>
    <property type="match status" value="1"/>
</dbReference>
<evidence type="ECO:0000256" key="3">
    <source>
        <dbReference type="ARBA" id="ARBA00022840"/>
    </source>
</evidence>
<dbReference type="SUPFAM" id="SSF53244">
    <property type="entry name" value="MurD-like peptide ligases, peptide-binding domain"/>
    <property type="match status" value="1"/>
</dbReference>
<evidence type="ECO:0000256" key="2">
    <source>
        <dbReference type="ARBA" id="ARBA00022741"/>
    </source>
</evidence>
<dbReference type="GO" id="GO:0016881">
    <property type="term" value="F:acid-amino acid ligase activity"/>
    <property type="evidence" value="ECO:0007669"/>
    <property type="project" value="InterPro"/>
</dbReference>
<dbReference type="Pfam" id="PF02875">
    <property type="entry name" value="Mur_ligase_C"/>
    <property type="match status" value="1"/>
</dbReference>
<dbReference type="Proteomes" id="UP000178636">
    <property type="component" value="Unassembled WGS sequence"/>
</dbReference>
<proteinExistence type="predicted"/>
<comment type="caution">
    <text evidence="6">The sequence shown here is derived from an EMBL/GenBank/DDBJ whole genome shotgun (WGS) entry which is preliminary data.</text>
</comment>
<keyword evidence="2" id="KW-0547">Nucleotide-binding</keyword>
<feature type="domain" description="Mur ligase central" evidence="5">
    <location>
        <begin position="31"/>
        <end position="79"/>
    </location>
</feature>
<accession>A0A1G2DGB0</accession>
<name>A0A1G2DGB0_9BACT</name>
<dbReference type="Pfam" id="PF08245">
    <property type="entry name" value="Mur_ligase_M"/>
    <property type="match status" value="2"/>
</dbReference>
<dbReference type="InterPro" id="IPR036615">
    <property type="entry name" value="Mur_ligase_C_dom_sf"/>
</dbReference>
<evidence type="ECO:0000259" key="5">
    <source>
        <dbReference type="Pfam" id="PF08245"/>
    </source>
</evidence>
<evidence type="ECO:0000313" key="6">
    <source>
        <dbReference type="EMBL" id="OGZ12704.1"/>
    </source>
</evidence>
<gene>
    <name evidence="6" type="ORF">A3C93_06385</name>
</gene>
<dbReference type="Gene3D" id="3.40.1190.10">
    <property type="entry name" value="Mur-like, catalytic domain"/>
    <property type="match status" value="1"/>
</dbReference>
<dbReference type="PANTHER" id="PTHR43024">
    <property type="entry name" value="UDP-N-ACETYLMURAMOYL-TRIPEPTIDE--D-ALANYL-D-ALANINE LIGASE"/>
    <property type="match status" value="1"/>
</dbReference>
<keyword evidence="3" id="KW-0067">ATP-binding</keyword>
<organism evidence="6 7">
    <name type="scientific">Candidatus Lloydbacteria bacterium RIFCSPHIGHO2_02_FULL_54_17</name>
    <dbReference type="NCBI Taxonomy" id="1798664"/>
    <lineage>
        <taxon>Bacteria</taxon>
        <taxon>Candidatus Lloydiibacteriota</taxon>
    </lineage>
</organism>
<dbReference type="InterPro" id="IPR013221">
    <property type="entry name" value="Mur_ligase_cen"/>
</dbReference>
<dbReference type="Gene3D" id="3.90.190.20">
    <property type="entry name" value="Mur ligase, C-terminal domain"/>
    <property type="match status" value="1"/>
</dbReference>
<reference evidence="6 7" key="1">
    <citation type="journal article" date="2016" name="Nat. Commun.">
        <title>Thousands of microbial genomes shed light on interconnected biogeochemical processes in an aquifer system.</title>
        <authorList>
            <person name="Anantharaman K."/>
            <person name="Brown C.T."/>
            <person name="Hug L.A."/>
            <person name="Sharon I."/>
            <person name="Castelle C.J."/>
            <person name="Probst A.J."/>
            <person name="Thomas B.C."/>
            <person name="Singh A."/>
            <person name="Wilkins M.J."/>
            <person name="Karaoz U."/>
            <person name="Brodie E.L."/>
            <person name="Williams K.H."/>
            <person name="Hubbard S.S."/>
            <person name="Banfield J.F."/>
        </authorList>
    </citation>
    <scope>NUCLEOTIDE SEQUENCE [LARGE SCALE GENOMIC DNA]</scope>
</reference>
<evidence type="ECO:0000259" key="4">
    <source>
        <dbReference type="Pfam" id="PF02875"/>
    </source>
</evidence>
<dbReference type="InterPro" id="IPR051046">
    <property type="entry name" value="MurCDEF_CellWall_CoF430Synth"/>
</dbReference>
<dbReference type="SUPFAM" id="SSF53623">
    <property type="entry name" value="MurD-like peptide ligases, catalytic domain"/>
    <property type="match status" value="1"/>
</dbReference>
<protein>
    <recommendedName>
        <fullName evidence="8">UDP-N-acetylmuramoyl-tripeptide--D-alanyl-D-alanine ligase</fullName>
    </recommendedName>
</protein>
<dbReference type="AlphaFoldDB" id="A0A1G2DGB0"/>
<dbReference type="GO" id="GO:0005524">
    <property type="term" value="F:ATP binding"/>
    <property type="evidence" value="ECO:0007669"/>
    <property type="project" value="UniProtKB-KW"/>
</dbReference>
<dbReference type="EMBL" id="MHLO01000016">
    <property type="protein sequence ID" value="OGZ12704.1"/>
    <property type="molecule type" value="Genomic_DNA"/>
</dbReference>
<dbReference type="InterPro" id="IPR004101">
    <property type="entry name" value="Mur_ligase_C"/>
</dbReference>
<dbReference type="InterPro" id="IPR036565">
    <property type="entry name" value="Mur-like_cat_sf"/>
</dbReference>
<evidence type="ECO:0000256" key="1">
    <source>
        <dbReference type="ARBA" id="ARBA00022598"/>
    </source>
</evidence>
<feature type="domain" description="Mur ligase central" evidence="5">
    <location>
        <begin position="98"/>
        <end position="252"/>
    </location>
</feature>
<sequence>MRQFFKHIVVYLLTLEARCMLRKHKPFVIAVTGSVGKTTAKDAIFHVLKDTASVRKSEKSFNSEIGIPLTILGLPNAWHSLFGWAANLFVGFWRLIAMRDYPKTLVLEVGADHPGDITRLMRWLHPDVAVITRLPETPVHVEFFASPEEVRKEKAELLRGLKKDGIFIGCADDTSVVELTAETKARTLLFGLHSEAAVRAEKVLTVYDGPAEGKVPTGTSFSVFYSGETKPVFLRGVLGTPSVMAALAALAVGIARGESLERMAKTLETFATPPGRMRIIPGKNGATIIDDSYNSSPIAAEEALKTLRTVEGKRRVALMGDMLELGAFAEEEHKKVGAAAAFVDVLVTVGKRARWIAEGARKAGFAEGKVKSFDDSALAGEWVAKEMHRGDSILVKGSQGSGENLIRTERAVKILMAHPEDAPKLLVRQESEWLAQYQ</sequence>
<keyword evidence="1" id="KW-0436">Ligase</keyword>
<evidence type="ECO:0000313" key="7">
    <source>
        <dbReference type="Proteomes" id="UP000178636"/>
    </source>
</evidence>
<evidence type="ECO:0008006" key="8">
    <source>
        <dbReference type="Google" id="ProtNLM"/>
    </source>
</evidence>
<dbReference type="STRING" id="1798664.A3C93_06385"/>
<feature type="domain" description="Mur ligase C-terminal" evidence="4">
    <location>
        <begin position="275"/>
        <end position="398"/>
    </location>
</feature>